<dbReference type="RefSeq" id="XP_005712535.1">
    <property type="nucleotide sequence ID" value="XM_005712478.1"/>
</dbReference>
<dbReference type="Proteomes" id="UP000012073">
    <property type="component" value="Unassembled WGS sequence"/>
</dbReference>
<dbReference type="KEGG" id="ccp:CHC_T00001606001"/>
<evidence type="ECO:0000313" key="1">
    <source>
        <dbReference type="EMBL" id="CDF77496.1"/>
    </source>
</evidence>
<accession>S0F2X0</accession>
<sequence length="36" mass="3912">MAFHDEAQLFREDCLKSTSKGPWNAAASKSGRFPGA</sequence>
<dbReference type="EMBL" id="HG001573">
    <property type="protein sequence ID" value="CDF77496.1"/>
    <property type="molecule type" value="Genomic_DNA"/>
</dbReference>
<keyword evidence="2" id="KW-1185">Reference proteome</keyword>
<organism evidence="1 2">
    <name type="scientific">Chondrus crispus</name>
    <name type="common">Carrageen Irish moss</name>
    <name type="synonym">Polymorpha crispa</name>
    <dbReference type="NCBI Taxonomy" id="2769"/>
    <lineage>
        <taxon>Eukaryota</taxon>
        <taxon>Rhodophyta</taxon>
        <taxon>Florideophyceae</taxon>
        <taxon>Rhodymeniophycidae</taxon>
        <taxon>Gigartinales</taxon>
        <taxon>Gigartinaceae</taxon>
        <taxon>Chondrus</taxon>
    </lineage>
</organism>
<protein>
    <submittedName>
        <fullName evidence="1">Uncharacterized protein</fullName>
    </submittedName>
</protein>
<dbReference type="AlphaFoldDB" id="S0F2X0"/>
<evidence type="ECO:0000313" key="2">
    <source>
        <dbReference type="Proteomes" id="UP000012073"/>
    </source>
</evidence>
<reference evidence="2" key="1">
    <citation type="journal article" date="2013" name="Proc. Natl. Acad. Sci. U.S.A.">
        <title>Genome structure and metabolic features in the red seaweed Chondrus crispus shed light on evolution of the Archaeplastida.</title>
        <authorList>
            <person name="Collen J."/>
            <person name="Porcel B."/>
            <person name="Carre W."/>
            <person name="Ball S.G."/>
            <person name="Chaparro C."/>
            <person name="Tonon T."/>
            <person name="Barbeyron T."/>
            <person name="Michel G."/>
            <person name="Noel B."/>
            <person name="Valentin K."/>
            <person name="Elias M."/>
            <person name="Artiguenave F."/>
            <person name="Arun A."/>
            <person name="Aury J.M."/>
            <person name="Barbosa-Neto J.F."/>
            <person name="Bothwell J.H."/>
            <person name="Bouget F.Y."/>
            <person name="Brillet L."/>
            <person name="Cabello-Hurtado F."/>
            <person name="Capella-Gutierrez S."/>
            <person name="Charrier B."/>
            <person name="Cladiere L."/>
            <person name="Cock J.M."/>
            <person name="Coelho S.M."/>
            <person name="Colleoni C."/>
            <person name="Czjzek M."/>
            <person name="Da Silva C."/>
            <person name="Delage L."/>
            <person name="Denoeud F."/>
            <person name="Deschamps P."/>
            <person name="Dittami S.M."/>
            <person name="Gabaldon T."/>
            <person name="Gachon C.M."/>
            <person name="Groisillier A."/>
            <person name="Herve C."/>
            <person name="Jabbari K."/>
            <person name="Katinka M."/>
            <person name="Kloareg B."/>
            <person name="Kowalczyk N."/>
            <person name="Labadie K."/>
            <person name="Leblanc C."/>
            <person name="Lopez P.J."/>
            <person name="McLachlan D.H."/>
            <person name="Meslet-Cladiere L."/>
            <person name="Moustafa A."/>
            <person name="Nehr Z."/>
            <person name="Nyvall Collen P."/>
            <person name="Panaud O."/>
            <person name="Partensky F."/>
            <person name="Poulain J."/>
            <person name="Rensing S.A."/>
            <person name="Rousvoal S."/>
            <person name="Samson G."/>
            <person name="Symeonidi A."/>
            <person name="Weissenbach J."/>
            <person name="Zambounis A."/>
            <person name="Wincker P."/>
            <person name="Boyen C."/>
        </authorList>
    </citation>
    <scope>NUCLEOTIDE SEQUENCE [LARGE SCALE GENOMIC DNA]</scope>
    <source>
        <strain evidence="2">cv. Stackhouse</strain>
    </source>
</reference>
<dbReference type="Gramene" id="CDF77496">
    <property type="protein sequence ID" value="CDF77496"/>
    <property type="gene ID" value="CHC_T00001606001"/>
</dbReference>
<dbReference type="GeneID" id="17320250"/>
<proteinExistence type="predicted"/>
<gene>
    <name evidence="1" type="ORF">CHC_T00001606001</name>
</gene>
<name>S0F2X0_CHOCR</name>